<dbReference type="Gene3D" id="2.60.40.1120">
    <property type="entry name" value="Carboxypeptidase-like, regulatory domain"/>
    <property type="match status" value="1"/>
</dbReference>
<accession>A0A401U650</accession>
<feature type="chain" id="PRO_5019383960" evidence="8">
    <location>
        <begin position="21"/>
        <end position="1020"/>
    </location>
</feature>
<evidence type="ECO:0000256" key="5">
    <source>
        <dbReference type="ARBA" id="ARBA00023136"/>
    </source>
</evidence>
<dbReference type="InterPro" id="IPR023997">
    <property type="entry name" value="TonB-dep_OMP_SusC/RagA_CS"/>
</dbReference>
<keyword evidence="8" id="KW-0732">Signal</keyword>
<dbReference type="InterPro" id="IPR037066">
    <property type="entry name" value="Plug_dom_sf"/>
</dbReference>
<dbReference type="PROSITE" id="PS52016">
    <property type="entry name" value="TONB_DEPENDENT_REC_3"/>
    <property type="match status" value="1"/>
</dbReference>
<dbReference type="EMBL" id="BHXQ01000001">
    <property type="protein sequence ID" value="GCC50320.1"/>
    <property type="molecule type" value="Genomic_DNA"/>
</dbReference>
<evidence type="ECO:0000256" key="1">
    <source>
        <dbReference type="ARBA" id="ARBA00004571"/>
    </source>
</evidence>
<evidence type="ECO:0000256" key="6">
    <source>
        <dbReference type="ARBA" id="ARBA00023237"/>
    </source>
</evidence>
<keyword evidence="10" id="KW-0675">Receptor</keyword>
<evidence type="ECO:0000256" key="4">
    <source>
        <dbReference type="ARBA" id="ARBA00022692"/>
    </source>
</evidence>
<dbReference type="SUPFAM" id="SSF49464">
    <property type="entry name" value="Carboxypeptidase regulatory domain-like"/>
    <property type="match status" value="1"/>
</dbReference>
<comment type="similarity">
    <text evidence="7">Belongs to the TonB-dependent receptor family.</text>
</comment>
<feature type="signal peptide" evidence="8">
    <location>
        <begin position="1"/>
        <end position="20"/>
    </location>
</feature>
<comment type="caution">
    <text evidence="10">The sequence shown here is derived from an EMBL/GenBank/DDBJ whole genome shotgun (WGS) entry which is preliminary data.</text>
</comment>
<dbReference type="Pfam" id="PF13715">
    <property type="entry name" value="CarbopepD_reg_2"/>
    <property type="match status" value="1"/>
</dbReference>
<comment type="subcellular location">
    <subcellularLocation>
        <location evidence="1 7">Cell outer membrane</location>
        <topology evidence="1 7">Multi-pass membrane protein</topology>
    </subcellularLocation>
</comment>
<dbReference type="NCBIfam" id="TIGR04056">
    <property type="entry name" value="OMP_RagA_SusC"/>
    <property type="match status" value="1"/>
</dbReference>
<feature type="domain" description="TonB-dependent receptor plug" evidence="9">
    <location>
        <begin position="113"/>
        <end position="220"/>
    </location>
</feature>
<name>A0A401U650_9BACT</name>
<evidence type="ECO:0000256" key="7">
    <source>
        <dbReference type="PROSITE-ProRule" id="PRU01360"/>
    </source>
</evidence>
<gene>
    <name evidence="10" type="ORF">SanaruYs_05350</name>
</gene>
<dbReference type="InterPro" id="IPR039426">
    <property type="entry name" value="TonB-dep_rcpt-like"/>
</dbReference>
<evidence type="ECO:0000313" key="10">
    <source>
        <dbReference type="EMBL" id="GCC50320.1"/>
    </source>
</evidence>
<dbReference type="NCBIfam" id="TIGR04057">
    <property type="entry name" value="SusC_RagA_signa"/>
    <property type="match status" value="1"/>
</dbReference>
<dbReference type="AlphaFoldDB" id="A0A401U650"/>
<protein>
    <submittedName>
        <fullName evidence="10">TonB-dependent receptor</fullName>
    </submittedName>
</protein>
<dbReference type="Gene3D" id="2.40.170.20">
    <property type="entry name" value="TonB-dependent receptor, beta-barrel domain"/>
    <property type="match status" value="1"/>
</dbReference>
<sequence>MIRYLLATVTLILLSASLQAQGLVKGKVSDESGVGMPGVNIIIKGTASGTTTDSDGNYSIQVSGNQTVLVYSFIGHVTQEQTVNGRTIIDVSMPFSASELSEIIVVGYGTQKKSDVTGSIVRVTEESLKEVPVANISQALQGRAAGVEINSTSSRPGAGAQIRIRGSRSLSATNDPLIVLDGIPFNGTINDVNPSDIVSLDVLKDASATAIYGSRGSNGVILITTKRGKSGQAQLFYDGYYGVSNVIGKYDVYNGVEFDAFRNAAVAAGAAYVPTADEVANLAAGRQTDWQDELYKSGFITNHSIGTSGGTDETQFAISAGYFKQTTVLPGQAFARYSLSGVIDQKIGERIKVGLNTMNSFNINDGEGVSPMFSILTLSPLYSARNPDGTILELPALGSANPETRNPLLIYRDNTWKQQRRRLRTFNSLYSEVKLAEGFKYRINVGLDLFQDNYGQYTGSNTPFANGGTNTADVENTNSWSYTIENLLLYEKTFAEKHKLGLTGLFSVQETEDYRSGANANTLPADYTFYYNLGLGNVTSVPAGTSYYAKSGLLSYMGRANYTFSDRYLITATARADGSSRLAEGNKWFYYPALALGWIISNESFMNSQDVVSSLKLRFGTGRTSNQAVNPYASLGSLASEPYNYGNNGLYGFFVNALPNPDLRWEFTTTTNVALDFGLFQNRLTGTVELYKQNTEDILQRVSLPNTSGVASVVKNVGKTENKGFELMLNSVNVESSEAGGFNWYSDLNIFLNRNEVVELANGVTQDITNGWHVGHPIDAIFDYEKIGVWQTGETGAPAGFNTGEIKIKDQNTDNNGDGEIDGPDGIIDAKDRVILGSAQAKWSGGLTNRFTYKGFDLSVVLFWRVGGMLVSTFYQSNISNPINSLEGRRNGPKVDYWTPSNPTNAYPSPGLGQVPDFGSTLGYFDATYMKIRTISLGYNLPTSWLGKTGISKCHLYVQAQNPFKAFFSDYVKAGGLDPETSGAGGSVTEGFGPNGTNRLTVQPNTPPTKSFIVGINIKY</sequence>
<dbReference type="InterPro" id="IPR036942">
    <property type="entry name" value="Beta-barrel_TonB_sf"/>
</dbReference>
<keyword evidence="11" id="KW-1185">Reference proteome</keyword>
<keyword evidence="4 7" id="KW-0812">Transmembrane</keyword>
<evidence type="ECO:0000256" key="3">
    <source>
        <dbReference type="ARBA" id="ARBA00022452"/>
    </source>
</evidence>
<evidence type="ECO:0000313" key="11">
    <source>
        <dbReference type="Proteomes" id="UP000288227"/>
    </source>
</evidence>
<dbReference type="Proteomes" id="UP000288227">
    <property type="component" value="Unassembled WGS sequence"/>
</dbReference>
<reference evidence="10 11" key="1">
    <citation type="submission" date="2018-11" db="EMBL/GenBank/DDBJ databases">
        <title>Chryseotalea sanarue gen. nov., sp., nov., a member of the family Cytophagaceae, isolated from a brackish lake in Hamamatsu Japan.</title>
        <authorList>
            <person name="Maejima Y."/>
            <person name="Iino T."/>
            <person name="Muraguchi Y."/>
            <person name="Fukuda K."/>
            <person name="Ohkuma M."/>
            <person name="Moriuchi R."/>
            <person name="Dohra H."/>
            <person name="Kimbara K."/>
            <person name="Shintani M."/>
        </authorList>
    </citation>
    <scope>NUCLEOTIDE SEQUENCE [LARGE SCALE GENOMIC DNA]</scope>
    <source>
        <strain evidence="10 11">Ys</strain>
    </source>
</reference>
<keyword evidence="3 7" id="KW-1134">Transmembrane beta strand</keyword>
<organism evidence="10 11">
    <name type="scientific">Chryseotalea sanaruensis</name>
    <dbReference type="NCBI Taxonomy" id="2482724"/>
    <lineage>
        <taxon>Bacteria</taxon>
        <taxon>Pseudomonadati</taxon>
        <taxon>Bacteroidota</taxon>
        <taxon>Cytophagia</taxon>
        <taxon>Cytophagales</taxon>
        <taxon>Chryseotaleaceae</taxon>
        <taxon>Chryseotalea</taxon>
    </lineage>
</organism>
<evidence type="ECO:0000256" key="8">
    <source>
        <dbReference type="SAM" id="SignalP"/>
    </source>
</evidence>
<proteinExistence type="inferred from homology"/>
<evidence type="ECO:0000256" key="2">
    <source>
        <dbReference type="ARBA" id="ARBA00022448"/>
    </source>
</evidence>
<dbReference type="Pfam" id="PF07715">
    <property type="entry name" value="Plug"/>
    <property type="match status" value="1"/>
</dbReference>
<evidence type="ECO:0000259" key="9">
    <source>
        <dbReference type="Pfam" id="PF07715"/>
    </source>
</evidence>
<dbReference type="InterPro" id="IPR008969">
    <property type="entry name" value="CarboxyPept-like_regulatory"/>
</dbReference>
<dbReference type="Gene3D" id="2.170.130.10">
    <property type="entry name" value="TonB-dependent receptor, plug domain"/>
    <property type="match status" value="1"/>
</dbReference>
<dbReference type="InterPro" id="IPR023996">
    <property type="entry name" value="TonB-dep_OMP_SusC/RagA"/>
</dbReference>
<dbReference type="InterPro" id="IPR012910">
    <property type="entry name" value="Plug_dom"/>
</dbReference>
<dbReference type="GO" id="GO:0009279">
    <property type="term" value="C:cell outer membrane"/>
    <property type="evidence" value="ECO:0007669"/>
    <property type="project" value="UniProtKB-SubCell"/>
</dbReference>
<dbReference type="SUPFAM" id="SSF56935">
    <property type="entry name" value="Porins"/>
    <property type="match status" value="1"/>
</dbReference>
<keyword evidence="2 7" id="KW-0813">Transport</keyword>
<keyword evidence="6 7" id="KW-0998">Cell outer membrane</keyword>
<keyword evidence="5 7" id="KW-0472">Membrane</keyword>